<dbReference type="InterPro" id="IPR033053">
    <property type="entry name" value="Hir3/CABIN1"/>
</dbReference>
<evidence type="ECO:0000256" key="1">
    <source>
        <dbReference type="ARBA" id="ARBA00004123"/>
    </source>
</evidence>
<dbReference type="PANTHER" id="PTHR15502:SF7">
    <property type="entry name" value="CALCINEURIN-BINDING PROTEIN CABIN-1"/>
    <property type="match status" value="1"/>
</dbReference>
<name>A0A6C1DVE6_SACPS</name>
<organism evidence="5 6">
    <name type="scientific">Saccharomyces pastorianus</name>
    <name type="common">Lager yeast</name>
    <name type="synonym">Saccharomyces cerevisiae x Saccharomyces eubayanus</name>
    <dbReference type="NCBI Taxonomy" id="27292"/>
    <lineage>
        <taxon>Eukaryota</taxon>
        <taxon>Fungi</taxon>
        <taxon>Dikarya</taxon>
        <taxon>Ascomycota</taxon>
        <taxon>Saccharomycotina</taxon>
        <taxon>Saccharomycetes</taxon>
        <taxon>Saccharomycetales</taxon>
        <taxon>Saccharomycetaceae</taxon>
        <taxon>Saccharomyces</taxon>
    </lineage>
</organism>
<evidence type="ECO:0000256" key="4">
    <source>
        <dbReference type="SAM" id="MobiDB-lite"/>
    </source>
</evidence>
<protein>
    <submittedName>
        <fullName evidence="5">Histone transcription regulator 3</fullName>
    </submittedName>
</protein>
<dbReference type="GO" id="GO:0031491">
    <property type="term" value="F:nucleosome binding"/>
    <property type="evidence" value="ECO:0007669"/>
    <property type="project" value="TreeGrafter"/>
</dbReference>
<reference evidence="5 6" key="1">
    <citation type="journal article" date="2019" name="BMC Genomics">
        <title>Chromosome level assembly and comparative genome analysis confirm lager-brewing yeasts originated from a single hybridization.</title>
        <authorList>
            <person name="Salazar A.N."/>
            <person name="Gorter de Vries A.R."/>
            <person name="van den Broek M."/>
            <person name="Brouwers N."/>
            <person name="de la Torre Cortes P."/>
            <person name="Kuijpers N.G.A."/>
            <person name="Daran J.G."/>
            <person name="Abeel T."/>
        </authorList>
    </citation>
    <scope>NUCLEOTIDE SEQUENCE [LARGE SCALE GENOMIC DNA]</scope>
    <source>
        <strain evidence="5 6">CBS 1483</strain>
    </source>
</reference>
<dbReference type="GO" id="GO:0000417">
    <property type="term" value="C:HIR complex"/>
    <property type="evidence" value="ECO:0007669"/>
    <property type="project" value="TreeGrafter"/>
</dbReference>
<proteinExistence type="inferred from homology"/>
<comment type="subcellular location">
    <subcellularLocation>
        <location evidence="1">Nucleus</location>
    </subcellularLocation>
</comment>
<feature type="region of interest" description="Disordered" evidence="4">
    <location>
        <begin position="1593"/>
        <end position="1632"/>
    </location>
</feature>
<evidence type="ECO:0000256" key="2">
    <source>
        <dbReference type="ARBA" id="ARBA00007335"/>
    </source>
</evidence>
<evidence type="ECO:0000313" key="5">
    <source>
        <dbReference type="EMBL" id="QID80583.1"/>
    </source>
</evidence>
<dbReference type="EMBL" id="CP048991">
    <property type="protein sequence ID" value="QID80583.1"/>
    <property type="molecule type" value="Genomic_DNA"/>
</dbReference>
<evidence type="ECO:0000313" key="6">
    <source>
        <dbReference type="Proteomes" id="UP000501346"/>
    </source>
</evidence>
<evidence type="ECO:0000256" key="3">
    <source>
        <dbReference type="ARBA" id="ARBA00023242"/>
    </source>
</evidence>
<sequence>MSMFNALNSNIDGEQYEAEEHSRELQIEQSFNILQDALIDLKNRDFQKSDSKFQELFQIDVVKPDRWGVYRNSSPTLDNLRYLCYRNRGMYYHLYLESNYENLNSQDLVNCVLKAVENLVESIQHSDADFSVTNLLVRIFRGFNSAKLERLISEYEFTKEENLSLLLGRHRKFILSDLTQMMNNYIDLTNTLLVPDLSDKTIFERYHLDKYKGIAPEGLAFGPILSKISEMKREDEEIMKKLDVFNVTLNEESWDEVAKALKNLLPSVKTSSLIGRNMDPYNEVEEPIEAIKFDLSESINNTPSLEKDEEQQDEEQDEETTQVENKSDNSVPLETKVSEESRPNKRPDEHLDTTKPLQRSSKRFKEREHDNSKELVMDVHKRFFTEFNTLLSYIQINSFYDFDTFASKFVIGSDGSPFDKFIPYTDFYECLKSWNSRYTDIFNQNDYLSSGSNENEELFQLNALLKSNAFDNKEGFPRYLSDLDSDHIKSFVSEVNGGSLHFHEVRLKLLFKLLGTYDEGNQRRLVIDYLWEPQLLKTVLWFVFGIELNIFSFINKNQKQCKYLALSVYELLVNHLGNIVEEITNKRIQGHKSADLKSQRNKVEKRIRSWHALLEQIAEEKDTELYVHFQWTHYCFLQYTCDIVDNRLSETLTSLEKTIKDLDSCLDVAYPNYRHIPALNLNTVQSQKRKIKIIQNITVEDISEDTTSDSHSENHLETLERVLLHILYPSTKQQVIDEEMVSFISNSPFLLKIRLWGVLFSSYVKKSSIQDAQRIYFHVLDFMKGALKSSFYRESNPHARQQMLLTVLTAIGYFSSKLNKILNVNRWENSDFTLEDCMFDKLLKTFFFFYTVLFYESSAVTETSNKSFFKRASKSSGKMKDIIIDLSTLILYYYNIQASIKTPTDQGIETTELIWSLHTLFGHFHFCDASNGNFLALSEKLLCQFINNDSFLQLKQILWCRYHYTIASDNFSPDLHETKAVEMEKIHSLPLGTYLIKLQYQNKNPYLSSSKTTLKQVMDNIIEKIGDPSTVDNHIISRNSFLLNEYLSRPITANLLKDTFSGDTNLYLTTPHDELQQGMTAGLFYVSSLQSLGLYKMRKKSMQARPSELDSIIRMLKNDIIYNTNRFESWILLGKCYTYTVEDDLIWTSDKITVPEKKEIIALTQRKAILCYSMAVSIYYSKPNRTSDDKKIILKALDDLGSMLISGYYKPMSKLCYSWKSNVENTMRLSETGEVIMEKTKKITTISDFNIEQSIFLCFNRGCFLSTSAKLEDDTFVLNWFSFYSLAKFFFKTDDGNNCKLISNYILKSCQIAHESSPVKDPIIEPHYLLVNSCYKWIKQGIINVNEALALLSKDNQFFQEQEEFWVNDEGLAGDYQKKVFFDKIMKLLHHLLSVDKKKWQHRPRYRVARILFDDFGDVDGALKEMDSLISAKSVNKNLVNIWKPDFERPGKHFIYTYQYLVLYLDLLFAMKDFNTTGLVIKKLRRFGSGTVNINELLERAISVYTQSAKIKLQLQDKSYVEQILPTLDYQDFLKISEQLNQIFDQSKHPEEIVSGLKLAFQLKKGHSGIAFDSVCLGIYFEYLYYPLAQQNQSPANDNEENTPIPSSAGSIASKGTPDSTSKSSAVKKRVTKKEVFDRIKLLVDKIT</sequence>
<comment type="similarity">
    <text evidence="2">Belongs to the HIR3 family.</text>
</comment>
<dbReference type="GO" id="GO:0005634">
    <property type="term" value="C:nucleus"/>
    <property type="evidence" value="ECO:0007669"/>
    <property type="project" value="UniProtKB-SubCell"/>
</dbReference>
<feature type="region of interest" description="Disordered" evidence="4">
    <location>
        <begin position="304"/>
        <end position="371"/>
    </location>
</feature>
<keyword evidence="3" id="KW-0539">Nucleus</keyword>
<feature type="compositionally biased region" description="Basic and acidic residues" evidence="4">
    <location>
        <begin position="336"/>
        <end position="353"/>
    </location>
</feature>
<feature type="compositionally biased region" description="Polar residues" evidence="4">
    <location>
        <begin position="322"/>
        <end position="332"/>
    </location>
</feature>
<dbReference type="GO" id="GO:0006325">
    <property type="term" value="P:chromatin organization"/>
    <property type="evidence" value="ECO:0007669"/>
    <property type="project" value="InterPro"/>
</dbReference>
<dbReference type="Proteomes" id="UP000501346">
    <property type="component" value="Chromosome ScX-SeX"/>
</dbReference>
<feature type="compositionally biased region" description="Acidic residues" evidence="4">
    <location>
        <begin position="307"/>
        <end position="321"/>
    </location>
</feature>
<keyword evidence="6" id="KW-1185">Reference proteome</keyword>
<accession>A0A6C1DVE6</accession>
<dbReference type="OrthoDB" id="77564at2759"/>
<gene>
    <name evidence="5" type="primary">HIR3_1</name>
    <name evidence="5" type="ORF">GRS66_002922</name>
</gene>
<feature type="compositionally biased region" description="Polar residues" evidence="4">
    <location>
        <begin position="1593"/>
        <end position="1611"/>
    </location>
</feature>
<dbReference type="PANTHER" id="PTHR15502">
    <property type="entry name" value="CALCINEURIN-BINDING PROTEIN CABIN 1-RELATED"/>
    <property type="match status" value="1"/>
</dbReference>